<comment type="similarity">
    <text evidence="5">Belongs to the creatininase superfamily.</text>
</comment>
<comment type="cofactor">
    <cofactor evidence="1">
        <name>Zn(2+)</name>
        <dbReference type="ChEBI" id="CHEBI:29105"/>
    </cofactor>
</comment>
<dbReference type="GO" id="GO:0009231">
    <property type="term" value="P:riboflavin biosynthetic process"/>
    <property type="evidence" value="ECO:0007669"/>
    <property type="project" value="TreeGrafter"/>
</dbReference>
<dbReference type="GO" id="GO:0046872">
    <property type="term" value="F:metal ion binding"/>
    <property type="evidence" value="ECO:0007669"/>
    <property type="project" value="UniProtKB-KW"/>
</dbReference>
<protein>
    <submittedName>
        <fullName evidence="6">Creatininase family protein</fullName>
    </submittedName>
</protein>
<proteinExistence type="inferred from homology"/>
<dbReference type="PANTHER" id="PTHR35005:SF1">
    <property type="entry name" value="2-AMINO-5-FORMYLAMINO-6-RIBOSYLAMINOPYRIMIDIN-4(3H)-ONE 5'-MONOPHOSPHATE DEFORMYLASE"/>
    <property type="match status" value="1"/>
</dbReference>
<dbReference type="Pfam" id="PF02633">
    <property type="entry name" value="Creatininase"/>
    <property type="match status" value="1"/>
</dbReference>
<sequence>MSPHPARASRPLRSPEVSGVAARGGVALQPVGATEQHGPHLPVTTDSLIAEALATRAAALLPDDLPAWLLPTLAYGLSPEHAGRPGTVSLSTTTLLALCLDLGRAVAASGLGTLIFVNAHGGNPDLLRVACRDIRADSGVRAHVVHAPALPLPDELVERMREPAFDIHAGFYETSVMLALHPETVDLAAAQPDGLAVRSALRGLEQVSLFGGVSLPWFTDDLSVSGTIGDPTGADASWGEAALAAHSTALARAVEELARFEYPPLRGAPA</sequence>
<dbReference type="SUPFAM" id="SSF102215">
    <property type="entry name" value="Creatininase"/>
    <property type="match status" value="1"/>
</dbReference>
<evidence type="ECO:0000256" key="5">
    <source>
        <dbReference type="ARBA" id="ARBA00024029"/>
    </source>
</evidence>
<name>A0AB39BCP9_9MICO</name>
<accession>A0AB39BCP9</accession>
<gene>
    <name evidence="6" type="ORF">ABFY20_12695</name>
</gene>
<reference evidence="6" key="1">
    <citation type="submission" date="2024-05" db="EMBL/GenBank/DDBJ databases">
        <title>Herbiconiux sp. A18JL235.</title>
        <authorList>
            <person name="Zhang G."/>
        </authorList>
    </citation>
    <scope>NUCLEOTIDE SEQUENCE</scope>
    <source>
        <strain evidence="6">A18JL235</strain>
    </source>
</reference>
<dbReference type="InterPro" id="IPR003785">
    <property type="entry name" value="Creatininase/forma_Hydrolase"/>
</dbReference>
<dbReference type="GO" id="GO:0016811">
    <property type="term" value="F:hydrolase activity, acting on carbon-nitrogen (but not peptide) bonds, in linear amides"/>
    <property type="evidence" value="ECO:0007669"/>
    <property type="project" value="TreeGrafter"/>
</dbReference>
<keyword evidence="3" id="KW-0378">Hydrolase</keyword>
<dbReference type="Gene3D" id="3.40.50.10310">
    <property type="entry name" value="Creatininase"/>
    <property type="match status" value="1"/>
</dbReference>
<dbReference type="PANTHER" id="PTHR35005">
    <property type="entry name" value="3-DEHYDRO-SCYLLO-INOSOSE HYDROLASE"/>
    <property type="match status" value="1"/>
</dbReference>
<evidence type="ECO:0000256" key="4">
    <source>
        <dbReference type="ARBA" id="ARBA00022833"/>
    </source>
</evidence>
<evidence type="ECO:0000256" key="3">
    <source>
        <dbReference type="ARBA" id="ARBA00022801"/>
    </source>
</evidence>
<evidence type="ECO:0000313" key="6">
    <source>
        <dbReference type="EMBL" id="XDI04204.1"/>
    </source>
</evidence>
<dbReference type="InterPro" id="IPR024087">
    <property type="entry name" value="Creatininase-like_sf"/>
</dbReference>
<evidence type="ECO:0000256" key="2">
    <source>
        <dbReference type="ARBA" id="ARBA00022723"/>
    </source>
</evidence>
<dbReference type="AlphaFoldDB" id="A0AB39BCP9"/>
<dbReference type="EMBL" id="CP162511">
    <property type="protein sequence ID" value="XDI04204.1"/>
    <property type="molecule type" value="Genomic_DNA"/>
</dbReference>
<keyword evidence="2" id="KW-0479">Metal-binding</keyword>
<organism evidence="6">
    <name type="scientific">Herbiconiux sp. A18JL235</name>
    <dbReference type="NCBI Taxonomy" id="3152363"/>
    <lineage>
        <taxon>Bacteria</taxon>
        <taxon>Bacillati</taxon>
        <taxon>Actinomycetota</taxon>
        <taxon>Actinomycetes</taxon>
        <taxon>Micrococcales</taxon>
        <taxon>Microbacteriaceae</taxon>
        <taxon>Herbiconiux</taxon>
    </lineage>
</organism>
<keyword evidence="4" id="KW-0862">Zinc</keyword>
<dbReference type="RefSeq" id="WP_368496613.1">
    <property type="nucleotide sequence ID" value="NZ_CP162511.1"/>
</dbReference>
<evidence type="ECO:0000256" key="1">
    <source>
        <dbReference type="ARBA" id="ARBA00001947"/>
    </source>
</evidence>